<dbReference type="InterPro" id="IPR052879">
    <property type="entry name" value="Dd_Spore_Germination_Stalk"/>
</dbReference>
<dbReference type="Pfam" id="PF09478">
    <property type="entry name" value="CBM49"/>
    <property type="match status" value="1"/>
</dbReference>
<protein>
    <recommendedName>
        <fullName evidence="2">Carbohydrate binding domain-containing protein</fullName>
    </recommendedName>
</protein>
<dbReference type="PANTHER" id="PTHR33239:SF9">
    <property type="entry name" value="CARBOHYDRATE BINDING DOMAIN-CONTAINING PROTEIN-RELATED"/>
    <property type="match status" value="1"/>
</dbReference>
<dbReference type="InParanoid" id="D3B2D4"/>
<sequence length="152" mass="17047">MKIALALFVLMTVALSTAHWECGPSICNKGWTCFIDGPNHLCNEHCDDRISLSQTVINKWNDAKTGQPMVQVDVVIKNVGLRTVRNVIIDGDDYSIFGTQIWNVNRLPTGDLVLPSYQESLVPGQVHKFGYIARGDHPVILYVKNVIIIWNK</sequence>
<gene>
    <name evidence="3" type="ORF">PPL_02545</name>
</gene>
<organism evidence="3 4">
    <name type="scientific">Heterostelium pallidum (strain ATCC 26659 / Pp 5 / PN500)</name>
    <name type="common">Cellular slime mold</name>
    <name type="synonym">Polysphondylium pallidum</name>
    <dbReference type="NCBI Taxonomy" id="670386"/>
    <lineage>
        <taxon>Eukaryota</taxon>
        <taxon>Amoebozoa</taxon>
        <taxon>Evosea</taxon>
        <taxon>Eumycetozoa</taxon>
        <taxon>Dictyostelia</taxon>
        <taxon>Acytosteliales</taxon>
        <taxon>Acytosteliaceae</taxon>
        <taxon>Heterostelium</taxon>
    </lineage>
</organism>
<proteinExistence type="predicted"/>
<accession>D3B2D4</accession>
<dbReference type="GO" id="GO:0030246">
    <property type="term" value="F:carbohydrate binding"/>
    <property type="evidence" value="ECO:0007669"/>
    <property type="project" value="InterPro"/>
</dbReference>
<dbReference type="InterPro" id="IPR019028">
    <property type="entry name" value="CBM_49"/>
</dbReference>
<dbReference type="GO" id="GO:0030198">
    <property type="term" value="P:extracellular matrix organization"/>
    <property type="evidence" value="ECO:0007669"/>
    <property type="project" value="TreeGrafter"/>
</dbReference>
<dbReference type="GeneID" id="31358069"/>
<feature type="chain" id="PRO_5003042145" description="Carbohydrate binding domain-containing protein" evidence="1">
    <location>
        <begin position="19"/>
        <end position="152"/>
    </location>
</feature>
<dbReference type="RefSeq" id="XP_020436622.1">
    <property type="nucleotide sequence ID" value="XM_020573527.1"/>
</dbReference>
<dbReference type="PANTHER" id="PTHR33239">
    <property type="entry name" value="CELLULOSE-BINDING DOMAIN-CONTAINING PROTEIN-RELATED"/>
    <property type="match status" value="1"/>
</dbReference>
<evidence type="ECO:0000313" key="3">
    <source>
        <dbReference type="EMBL" id="EFA84509.1"/>
    </source>
</evidence>
<dbReference type="FunCoup" id="D3B2D4">
    <property type="interactions" value="546"/>
</dbReference>
<keyword evidence="1" id="KW-0732">Signal</keyword>
<evidence type="ECO:0000313" key="4">
    <source>
        <dbReference type="Proteomes" id="UP000001396"/>
    </source>
</evidence>
<feature type="signal peptide" evidence="1">
    <location>
        <begin position="1"/>
        <end position="18"/>
    </location>
</feature>
<dbReference type="EMBL" id="ADBJ01000009">
    <property type="protein sequence ID" value="EFA84509.1"/>
    <property type="molecule type" value="Genomic_DNA"/>
</dbReference>
<dbReference type="GO" id="GO:0005201">
    <property type="term" value="F:extracellular matrix structural constituent"/>
    <property type="evidence" value="ECO:0007669"/>
    <property type="project" value="TreeGrafter"/>
</dbReference>
<name>D3B2D4_HETP5</name>
<dbReference type="SMART" id="SM01063">
    <property type="entry name" value="CBM49"/>
    <property type="match status" value="1"/>
</dbReference>
<dbReference type="AlphaFoldDB" id="D3B2D4"/>
<keyword evidence="4" id="KW-1185">Reference proteome</keyword>
<reference evidence="3 4" key="1">
    <citation type="journal article" date="2011" name="Genome Res.">
        <title>Phylogeny-wide analysis of social amoeba genomes highlights ancient origins for complex intercellular communication.</title>
        <authorList>
            <person name="Heidel A.J."/>
            <person name="Lawal H.M."/>
            <person name="Felder M."/>
            <person name="Schilde C."/>
            <person name="Helps N.R."/>
            <person name="Tunggal B."/>
            <person name="Rivero F."/>
            <person name="John U."/>
            <person name="Schleicher M."/>
            <person name="Eichinger L."/>
            <person name="Platzer M."/>
            <person name="Noegel A.A."/>
            <person name="Schaap P."/>
            <person name="Gloeckner G."/>
        </authorList>
    </citation>
    <scope>NUCLEOTIDE SEQUENCE [LARGE SCALE GENOMIC DNA]</scope>
    <source>
        <strain evidence="4">ATCC 26659 / Pp 5 / PN500</strain>
    </source>
</reference>
<comment type="caution">
    <text evidence="3">The sequence shown here is derived from an EMBL/GenBank/DDBJ whole genome shotgun (WGS) entry which is preliminary data.</text>
</comment>
<evidence type="ECO:0000259" key="2">
    <source>
        <dbReference type="SMART" id="SM01063"/>
    </source>
</evidence>
<feature type="domain" description="Carbohydrate binding" evidence="2">
    <location>
        <begin position="50"/>
        <end position="136"/>
    </location>
</feature>
<dbReference type="GO" id="GO:0031012">
    <property type="term" value="C:extracellular matrix"/>
    <property type="evidence" value="ECO:0007669"/>
    <property type="project" value="TreeGrafter"/>
</dbReference>
<dbReference type="Proteomes" id="UP000001396">
    <property type="component" value="Unassembled WGS sequence"/>
</dbReference>
<evidence type="ECO:0000256" key="1">
    <source>
        <dbReference type="SAM" id="SignalP"/>
    </source>
</evidence>